<dbReference type="EMBL" id="CM003531">
    <property type="protein sequence ID" value="RCV19915.1"/>
    <property type="molecule type" value="Genomic_DNA"/>
</dbReference>
<gene>
    <name evidence="2" type="ORF">SETIT_4G014700v2</name>
</gene>
<reference evidence="3" key="3">
    <citation type="submission" date="2018-08" db="UniProtKB">
        <authorList>
            <consortium name="EnsemblPlants"/>
        </authorList>
    </citation>
    <scope>IDENTIFICATION</scope>
    <source>
        <strain evidence="3">Yugu1</strain>
    </source>
</reference>
<keyword evidence="1" id="KW-0472">Membrane</keyword>
<keyword evidence="1" id="KW-1133">Transmembrane helix</keyword>
<dbReference type="EMBL" id="AGNK02002176">
    <property type="status" value="NOT_ANNOTATED_CDS"/>
    <property type="molecule type" value="Genomic_DNA"/>
</dbReference>
<sequence length="219" mass="23815">MAAAVDGGGDGENPAAFRCIDAVRYTVALVVTVLIVSVIVNAIKFVLRSDPLHISVVGGLVSTVKLSPPPPPSLTLEFNLRAQNPSGRARMYYVNITAYFFDSNTSASTTDPVYDSMVYLKPKKIPDIVVSEQLAVDSFVSVKVTNGSMPVYFDPLYGGEHMRDVTLRLDGNLTTEVLYGTTNTRPTTYYCEKLLLGGSKDDEAFRGTQDVGCRHEHPS</sequence>
<evidence type="ECO:0008006" key="5">
    <source>
        <dbReference type="Google" id="ProtNLM"/>
    </source>
</evidence>
<evidence type="ECO:0000313" key="3">
    <source>
        <dbReference type="EnsemblPlants" id="KQL09057"/>
    </source>
</evidence>
<feature type="transmembrane region" description="Helical" evidence="1">
    <location>
        <begin position="22"/>
        <end position="43"/>
    </location>
</feature>
<dbReference type="PANTHER" id="PTHR36480:SF10">
    <property type="entry name" value="LATE EMBRYOGENESIS ABUNDANT PROTEIN LEA-2 SUBGROUP DOMAIN-CONTAINING PROTEIN"/>
    <property type="match status" value="1"/>
</dbReference>
<name>K3Y0Y8_SETIT</name>
<organism evidence="3 4">
    <name type="scientific">Setaria italica</name>
    <name type="common">Foxtail millet</name>
    <name type="synonym">Panicum italicum</name>
    <dbReference type="NCBI Taxonomy" id="4555"/>
    <lineage>
        <taxon>Eukaryota</taxon>
        <taxon>Viridiplantae</taxon>
        <taxon>Streptophyta</taxon>
        <taxon>Embryophyta</taxon>
        <taxon>Tracheophyta</taxon>
        <taxon>Spermatophyta</taxon>
        <taxon>Magnoliopsida</taxon>
        <taxon>Liliopsida</taxon>
        <taxon>Poales</taxon>
        <taxon>Poaceae</taxon>
        <taxon>PACMAD clade</taxon>
        <taxon>Panicoideae</taxon>
        <taxon>Panicodae</taxon>
        <taxon>Paniceae</taxon>
        <taxon>Cenchrinae</taxon>
        <taxon>Setaria</taxon>
    </lineage>
</organism>
<proteinExistence type="predicted"/>
<evidence type="ECO:0000313" key="2">
    <source>
        <dbReference type="EMBL" id="RCV19915.1"/>
    </source>
</evidence>
<accession>K3Y0Y8</accession>
<dbReference type="HOGENOM" id="CLU_100781_0_0_1"/>
<dbReference type="EnsemblPlants" id="KQL09057">
    <property type="protein sequence ID" value="KQL09057"/>
    <property type="gene ID" value="SETIT_007850mg"/>
</dbReference>
<dbReference type="FunCoup" id="K3Y0Y8">
    <property type="interactions" value="171"/>
</dbReference>
<dbReference type="AlphaFoldDB" id="K3Y0Y8"/>
<reference evidence="2" key="2">
    <citation type="submission" date="2015-07" db="EMBL/GenBank/DDBJ databases">
        <authorList>
            <person name="Noorani M."/>
        </authorList>
    </citation>
    <scope>NUCLEOTIDE SEQUENCE</scope>
    <source>
        <strain evidence="2">Yugu1</strain>
    </source>
</reference>
<keyword evidence="4" id="KW-1185">Reference proteome</keyword>
<protein>
    <recommendedName>
        <fullName evidence="5">Late embryogenesis abundant protein LEA-2 subgroup domain-containing protein</fullName>
    </recommendedName>
</protein>
<dbReference type="OMA" id="TTYYCEK"/>
<dbReference type="Gramene" id="KQL09057">
    <property type="protein sequence ID" value="KQL09057"/>
    <property type="gene ID" value="SETIT_007850mg"/>
</dbReference>
<dbReference type="Proteomes" id="UP000004995">
    <property type="component" value="Unassembled WGS sequence"/>
</dbReference>
<dbReference type="eggNOG" id="ENOG502R3IC">
    <property type="taxonomic scope" value="Eukaryota"/>
</dbReference>
<evidence type="ECO:0000256" key="1">
    <source>
        <dbReference type="SAM" id="Phobius"/>
    </source>
</evidence>
<evidence type="ECO:0000313" key="4">
    <source>
        <dbReference type="Proteomes" id="UP000004995"/>
    </source>
</evidence>
<dbReference type="PANTHER" id="PTHR36480">
    <property type="entry name" value="OS06G0118900 PROTEIN-RELATED"/>
    <property type="match status" value="1"/>
</dbReference>
<keyword evidence="1" id="KW-0812">Transmembrane</keyword>
<dbReference type="OrthoDB" id="657467at2759"/>
<reference evidence="2 4" key="1">
    <citation type="journal article" date="2012" name="Nat. Biotechnol.">
        <title>Reference genome sequence of the model plant Setaria.</title>
        <authorList>
            <person name="Bennetzen J.L."/>
            <person name="Schmutz J."/>
            <person name="Wang H."/>
            <person name="Percifield R."/>
            <person name="Hawkins J."/>
            <person name="Pontaroli A.C."/>
            <person name="Estep M."/>
            <person name="Feng L."/>
            <person name="Vaughn J.N."/>
            <person name="Grimwood J."/>
            <person name="Jenkins J."/>
            <person name="Barry K."/>
            <person name="Lindquist E."/>
            <person name="Hellsten U."/>
            <person name="Deshpande S."/>
            <person name="Wang X."/>
            <person name="Wu X."/>
            <person name="Mitros T."/>
            <person name="Triplett J."/>
            <person name="Yang X."/>
            <person name="Ye C.Y."/>
            <person name="Mauro-Herrera M."/>
            <person name="Wang L."/>
            <person name="Li P."/>
            <person name="Sharma M."/>
            <person name="Sharma R."/>
            <person name="Ronald P.C."/>
            <person name="Panaud O."/>
            <person name="Kellogg E.A."/>
            <person name="Brutnell T.P."/>
            <person name="Doust A.N."/>
            <person name="Tuskan G.A."/>
            <person name="Rokhsar D."/>
            <person name="Devos K.M."/>
        </authorList>
    </citation>
    <scope>NUCLEOTIDE SEQUENCE [LARGE SCALE GENOMIC DNA]</scope>
    <source>
        <strain evidence="4">cv. Yugu1</strain>
        <strain evidence="2">Yugu1</strain>
    </source>
</reference>